<dbReference type="EMBL" id="NCKU01003122">
    <property type="protein sequence ID" value="RWS08134.1"/>
    <property type="molecule type" value="Genomic_DNA"/>
</dbReference>
<evidence type="ECO:0000313" key="2">
    <source>
        <dbReference type="Proteomes" id="UP000285301"/>
    </source>
</evidence>
<reference evidence="1 2" key="1">
    <citation type="journal article" date="2018" name="Gigascience">
        <title>Genomes of trombidid mites reveal novel predicted allergens and laterally-transferred genes associated with secondary metabolism.</title>
        <authorList>
            <person name="Dong X."/>
            <person name="Chaisiri K."/>
            <person name="Xia D."/>
            <person name="Armstrong S.D."/>
            <person name="Fang Y."/>
            <person name="Donnelly M.J."/>
            <person name="Kadowaki T."/>
            <person name="McGarry J.W."/>
            <person name="Darby A.C."/>
            <person name="Makepeace B.L."/>
        </authorList>
    </citation>
    <scope>NUCLEOTIDE SEQUENCE [LARGE SCALE GENOMIC DNA]</scope>
    <source>
        <strain evidence="1">UoL-WK</strain>
    </source>
</reference>
<proteinExistence type="predicted"/>
<protein>
    <submittedName>
        <fullName evidence="1">Uncharacterized protein</fullName>
    </submittedName>
</protein>
<sequence length="29" mass="3570">MNTMRIAWIRKFAYCTKQRGKLYSTQVFK</sequence>
<evidence type="ECO:0000313" key="1">
    <source>
        <dbReference type="EMBL" id="RWS08134.1"/>
    </source>
</evidence>
<dbReference type="Proteomes" id="UP000285301">
    <property type="component" value="Unassembled WGS sequence"/>
</dbReference>
<name>A0A443QYP4_9ACAR</name>
<keyword evidence="2" id="KW-1185">Reference proteome</keyword>
<gene>
    <name evidence="1" type="ORF">B4U79_02596</name>
</gene>
<dbReference type="AlphaFoldDB" id="A0A443QYP4"/>
<comment type="caution">
    <text evidence="1">The sequence shown here is derived from an EMBL/GenBank/DDBJ whole genome shotgun (WGS) entry which is preliminary data.</text>
</comment>
<organism evidence="1 2">
    <name type="scientific">Dinothrombium tinctorium</name>
    <dbReference type="NCBI Taxonomy" id="1965070"/>
    <lineage>
        <taxon>Eukaryota</taxon>
        <taxon>Metazoa</taxon>
        <taxon>Ecdysozoa</taxon>
        <taxon>Arthropoda</taxon>
        <taxon>Chelicerata</taxon>
        <taxon>Arachnida</taxon>
        <taxon>Acari</taxon>
        <taxon>Acariformes</taxon>
        <taxon>Trombidiformes</taxon>
        <taxon>Prostigmata</taxon>
        <taxon>Anystina</taxon>
        <taxon>Parasitengona</taxon>
        <taxon>Trombidioidea</taxon>
        <taxon>Trombidiidae</taxon>
        <taxon>Dinothrombium</taxon>
    </lineage>
</organism>
<accession>A0A443QYP4</accession>